<comment type="similarity">
    <text evidence="2">Belongs to the UPF0410 family.</text>
</comment>
<sequence>MGIIGTIVIGFLVGLIARFIKPGDDPMGWIMTIILGIAGSFAATYGGQALKIYEAGEGAGFIGAVVGAVVILVVYGMVSKK</sequence>
<accession>A0A0K1XD80</accession>
<evidence type="ECO:0000313" key="9">
    <source>
        <dbReference type="Proteomes" id="UP000063953"/>
    </source>
</evidence>
<proteinExistence type="inferred from homology"/>
<name>A0A0K1XD80_9GAMM</name>
<evidence type="ECO:0000256" key="7">
    <source>
        <dbReference type="SAM" id="Phobius"/>
    </source>
</evidence>
<evidence type="ECO:0000256" key="4">
    <source>
        <dbReference type="ARBA" id="ARBA00022692"/>
    </source>
</evidence>
<keyword evidence="5 7" id="KW-1133">Transmembrane helix</keyword>
<comment type="subcellular location">
    <subcellularLocation>
        <location evidence="1">Cell membrane</location>
        <topology evidence="1">Multi-pass membrane protein</topology>
    </subcellularLocation>
</comment>
<dbReference type="AlphaFoldDB" id="A0A0K1XD80"/>
<reference evidence="8 9" key="1">
    <citation type="journal article" date="2015" name="Genome Announc.">
        <title>Genome Sequences of Oblitimonas alkaliphila gen. nov. sp. nov. (Proposed), a Novel Bacterium of the Pseudomonadaceae Family.</title>
        <authorList>
            <person name="Lauer A.C."/>
            <person name="Nicholson A.C."/>
            <person name="Humrighouse B.W."/>
            <person name="Emery B."/>
            <person name="Drobish A."/>
            <person name="Juieng P."/>
            <person name="Loparev V."/>
            <person name="McQuiston J.R."/>
        </authorList>
    </citation>
    <scope>NUCLEOTIDE SEQUENCE [LARGE SCALE GENOMIC DNA]</scope>
    <source>
        <strain evidence="8 9">E5571</strain>
    </source>
</reference>
<dbReference type="RefSeq" id="WP_053100449.1">
    <property type="nucleotide sequence ID" value="NZ_CP012365.1"/>
</dbReference>
<dbReference type="STRING" id="1697053.AKN87_06515"/>
<dbReference type="Pfam" id="PF04226">
    <property type="entry name" value="Transgly_assoc"/>
    <property type="match status" value="1"/>
</dbReference>
<evidence type="ECO:0000313" key="8">
    <source>
        <dbReference type="EMBL" id="AKX59281.1"/>
    </source>
</evidence>
<feature type="transmembrane region" description="Helical" evidence="7">
    <location>
        <begin position="27"/>
        <end position="46"/>
    </location>
</feature>
<dbReference type="EMBL" id="CP012365">
    <property type="protein sequence ID" value="AKX59281.1"/>
    <property type="molecule type" value="Genomic_DNA"/>
</dbReference>
<protein>
    <submittedName>
        <fullName evidence="8">Transglycosylase</fullName>
    </submittedName>
</protein>
<evidence type="ECO:0000256" key="1">
    <source>
        <dbReference type="ARBA" id="ARBA00004651"/>
    </source>
</evidence>
<organism evidence="8 9">
    <name type="scientific">Thiopseudomonas alkaliphila</name>
    <dbReference type="NCBI Taxonomy" id="1697053"/>
    <lineage>
        <taxon>Bacteria</taxon>
        <taxon>Pseudomonadati</taxon>
        <taxon>Pseudomonadota</taxon>
        <taxon>Gammaproteobacteria</taxon>
        <taxon>Pseudomonadales</taxon>
        <taxon>Pseudomonadaceae</taxon>
        <taxon>Thiopseudomonas</taxon>
    </lineage>
</organism>
<dbReference type="InterPro" id="IPR007341">
    <property type="entry name" value="Transgly_assoc"/>
</dbReference>
<gene>
    <name evidence="8" type="ORF">AKN88_04520</name>
</gene>
<evidence type="ECO:0000256" key="6">
    <source>
        <dbReference type="ARBA" id="ARBA00023136"/>
    </source>
</evidence>
<dbReference type="PANTHER" id="PTHR33884">
    <property type="entry name" value="UPF0410 PROTEIN YMGE"/>
    <property type="match status" value="1"/>
</dbReference>
<keyword evidence="3" id="KW-1003">Cell membrane</keyword>
<evidence type="ECO:0000256" key="2">
    <source>
        <dbReference type="ARBA" id="ARBA00011006"/>
    </source>
</evidence>
<keyword evidence="9" id="KW-1185">Reference proteome</keyword>
<dbReference type="PANTHER" id="PTHR33884:SF7">
    <property type="entry name" value="BSL8023 PROTEIN"/>
    <property type="match status" value="1"/>
</dbReference>
<keyword evidence="4 7" id="KW-0812">Transmembrane</keyword>
<dbReference type="GO" id="GO:0005886">
    <property type="term" value="C:plasma membrane"/>
    <property type="evidence" value="ECO:0007669"/>
    <property type="project" value="UniProtKB-SubCell"/>
</dbReference>
<dbReference type="Proteomes" id="UP000063953">
    <property type="component" value="Chromosome"/>
</dbReference>
<evidence type="ECO:0000256" key="5">
    <source>
        <dbReference type="ARBA" id="ARBA00022989"/>
    </source>
</evidence>
<feature type="transmembrane region" description="Helical" evidence="7">
    <location>
        <begin position="58"/>
        <end position="78"/>
    </location>
</feature>
<evidence type="ECO:0000256" key="3">
    <source>
        <dbReference type="ARBA" id="ARBA00022475"/>
    </source>
</evidence>
<keyword evidence="6 7" id="KW-0472">Membrane</keyword>